<dbReference type="EMBL" id="CAJVPU010027001">
    <property type="protein sequence ID" value="CAG8702134.1"/>
    <property type="molecule type" value="Genomic_DNA"/>
</dbReference>
<comment type="caution">
    <text evidence="1">The sequence shown here is derived from an EMBL/GenBank/DDBJ whole genome shotgun (WGS) entry which is preliminary data.</text>
</comment>
<reference evidence="1" key="1">
    <citation type="submission" date="2021-06" db="EMBL/GenBank/DDBJ databases">
        <authorList>
            <person name="Kallberg Y."/>
            <person name="Tangrot J."/>
            <person name="Rosling A."/>
        </authorList>
    </citation>
    <scope>NUCLEOTIDE SEQUENCE</scope>
    <source>
        <strain evidence="1">IL203A</strain>
    </source>
</reference>
<keyword evidence="2" id="KW-1185">Reference proteome</keyword>
<accession>A0ACA9PBT0</accession>
<feature type="non-terminal residue" evidence="1">
    <location>
        <position position="1"/>
    </location>
</feature>
<evidence type="ECO:0000313" key="1">
    <source>
        <dbReference type="EMBL" id="CAG8702134.1"/>
    </source>
</evidence>
<gene>
    <name evidence="1" type="ORF">DHETER_LOCUS11811</name>
</gene>
<name>A0ACA9PBT0_9GLOM</name>
<dbReference type="Proteomes" id="UP000789702">
    <property type="component" value="Unassembled WGS sequence"/>
</dbReference>
<organism evidence="1 2">
    <name type="scientific">Dentiscutata heterogama</name>
    <dbReference type="NCBI Taxonomy" id="1316150"/>
    <lineage>
        <taxon>Eukaryota</taxon>
        <taxon>Fungi</taxon>
        <taxon>Fungi incertae sedis</taxon>
        <taxon>Mucoromycota</taxon>
        <taxon>Glomeromycotina</taxon>
        <taxon>Glomeromycetes</taxon>
        <taxon>Diversisporales</taxon>
        <taxon>Gigasporaceae</taxon>
        <taxon>Dentiscutata</taxon>
    </lineage>
</organism>
<evidence type="ECO:0000313" key="2">
    <source>
        <dbReference type="Proteomes" id="UP000789702"/>
    </source>
</evidence>
<proteinExistence type="predicted"/>
<feature type="non-terminal residue" evidence="1">
    <location>
        <position position="138"/>
    </location>
</feature>
<sequence>KEPLKGIDDDIWILKSGNLDNKRINSKDIAATGLVYLTLNASKSFLPYNQSIYINTLLNELSDKAPIRRSRLSSNNYTKLIHGHIVISIHIDVRNNENERTVSEVFSDLSNMIVYKNITTFSSSVTNDLDQYYGFIPI</sequence>
<protein>
    <submittedName>
        <fullName evidence="1">13296_t:CDS:1</fullName>
    </submittedName>
</protein>